<sequence length="239" mass="26035">MIERSSGLNHSYQAQTHEHSVTDCIHEEEGLLKSGGGASINSAETEQAQRMQTQEAFSFCSLFTNGWKSVISKAVRFWNDSGEDGKDGGKNILAATEEKNTIFPAGESMPAAPGEKGEGSRQEEAVLATSILKNDSRRNEEADFGEEDARKVNDIEGAASSGLKKEQGSLRKFLQKFEETVLNATGLWKKSKSIKNSPQPTVSLKGENHSYLMDSYNKSGEYSTLAGDKSAEGNFKARV</sequence>
<evidence type="ECO:0000313" key="2">
    <source>
        <dbReference type="EMBL" id="XAH72721.1"/>
    </source>
</evidence>
<reference evidence="2 3" key="1">
    <citation type="submission" date="2024-02" db="EMBL/GenBank/DDBJ databases">
        <title>Bacterial strain from lacustrine sediment.</title>
        <authorList>
            <person name="Petit C."/>
            <person name="Fadhlaoui K."/>
        </authorList>
    </citation>
    <scope>NUCLEOTIDE SEQUENCE [LARGE SCALE GENOMIC DNA]</scope>
    <source>
        <strain evidence="2 3">IPX-CK</strain>
    </source>
</reference>
<proteinExistence type="predicted"/>
<feature type="region of interest" description="Disordered" evidence="1">
    <location>
        <begin position="1"/>
        <end position="21"/>
    </location>
</feature>
<dbReference type="EMBL" id="CP146256">
    <property type="protein sequence ID" value="XAH72721.1"/>
    <property type="molecule type" value="Genomic_DNA"/>
</dbReference>
<dbReference type="RefSeq" id="WP_342756334.1">
    <property type="nucleotide sequence ID" value="NZ_CP146256.1"/>
</dbReference>
<gene>
    <name evidence="2" type="ORF">V6984_14535</name>
</gene>
<organism evidence="2 3">
    <name type="scientific">Kineothrix sedimenti</name>
    <dbReference type="NCBI Taxonomy" id="3123317"/>
    <lineage>
        <taxon>Bacteria</taxon>
        <taxon>Bacillati</taxon>
        <taxon>Bacillota</taxon>
        <taxon>Clostridia</taxon>
        <taxon>Lachnospirales</taxon>
        <taxon>Lachnospiraceae</taxon>
        <taxon>Kineothrix</taxon>
    </lineage>
</organism>
<evidence type="ECO:0000313" key="3">
    <source>
        <dbReference type="Proteomes" id="UP001451571"/>
    </source>
</evidence>
<protein>
    <submittedName>
        <fullName evidence="2">Uncharacterized protein</fullName>
    </submittedName>
</protein>
<dbReference type="Proteomes" id="UP001451571">
    <property type="component" value="Chromosome"/>
</dbReference>
<feature type="compositionally biased region" description="Polar residues" evidence="1">
    <location>
        <begin position="1"/>
        <end position="15"/>
    </location>
</feature>
<keyword evidence="3" id="KW-1185">Reference proteome</keyword>
<evidence type="ECO:0000256" key="1">
    <source>
        <dbReference type="SAM" id="MobiDB-lite"/>
    </source>
</evidence>
<accession>A0ABZ3ETR6</accession>
<name>A0ABZ3ETR6_9FIRM</name>